<dbReference type="InterPro" id="IPR001155">
    <property type="entry name" value="OxRdtase_FMN_N"/>
</dbReference>
<accession>A0A8F9XKN3</accession>
<evidence type="ECO:0000256" key="2">
    <source>
        <dbReference type="ARBA" id="ARBA00022630"/>
    </source>
</evidence>
<dbReference type="CDD" id="cd02932">
    <property type="entry name" value="OYE_YqiM_FMN"/>
    <property type="match status" value="1"/>
</dbReference>
<dbReference type="Gene3D" id="3.20.20.70">
    <property type="entry name" value="Aldolase class I"/>
    <property type="match status" value="1"/>
</dbReference>
<keyword evidence="8" id="KW-1185">Reference proteome</keyword>
<evidence type="ECO:0000256" key="4">
    <source>
        <dbReference type="ARBA" id="ARBA00022857"/>
    </source>
</evidence>
<keyword evidence="4" id="KW-0521">NADP</keyword>
<dbReference type="Pfam" id="PF00724">
    <property type="entry name" value="Oxidored_FMN"/>
    <property type="match status" value="1"/>
</dbReference>
<gene>
    <name evidence="7" type="ORF">K0B96_04415</name>
</gene>
<proteinExistence type="predicted"/>
<dbReference type="GO" id="GO:0050661">
    <property type="term" value="F:NADP binding"/>
    <property type="evidence" value="ECO:0007669"/>
    <property type="project" value="InterPro"/>
</dbReference>
<name>A0A8F9XKN3_9BACT</name>
<dbReference type="Proteomes" id="UP000825051">
    <property type="component" value="Chromosome"/>
</dbReference>
<evidence type="ECO:0000256" key="3">
    <source>
        <dbReference type="ARBA" id="ARBA00022643"/>
    </source>
</evidence>
<sequence>MSHLFDALRIKDITLRNRIGVSPMCQYSSDDGVANDWHLVHLGSRAVGGASLVIAEATAVVAEGRISPGDAGIWADKHVEPLARINRFVKAHGAVPGLQIAHAGRKASASRPWEGDAHLADDAGGWPTVAPSAVAFGGALDKVPAALSREQIRGVQQAFVAAAQRALAAGYEWLELHGAHGYLAHEFLSPLVNARTDEYGGSFENRIRFVVEMTRAVRAVWPERLPYAVRLSCTDWVEGGWDIEQSIELARRLKAEGVDLIDCSSGGAVPRVKIPVGPGYQVSLAERIRREAAIATAAVGMITEPAQADEIVRAGKADMVLLAREMLRDPYWPWHAAKALGHRDAIKPPVQYERAF</sequence>
<dbReference type="InterPro" id="IPR013785">
    <property type="entry name" value="Aldolase_TIM"/>
</dbReference>
<evidence type="ECO:0000313" key="7">
    <source>
        <dbReference type="EMBL" id="QYM79868.1"/>
    </source>
</evidence>
<evidence type="ECO:0000256" key="1">
    <source>
        <dbReference type="ARBA" id="ARBA00001917"/>
    </source>
</evidence>
<dbReference type="PANTHER" id="PTHR43303:SF4">
    <property type="entry name" value="NADPH DEHYDROGENASE C23G7.10C-RELATED"/>
    <property type="match status" value="1"/>
</dbReference>
<protein>
    <submittedName>
        <fullName evidence="7">NADH:flavin oxidoreductase/NADH oxidase</fullName>
    </submittedName>
</protein>
<evidence type="ECO:0000313" key="8">
    <source>
        <dbReference type="Proteomes" id="UP000825051"/>
    </source>
</evidence>
<organism evidence="7 8">
    <name type="scientific">Horticoccus luteus</name>
    <dbReference type="NCBI Taxonomy" id="2862869"/>
    <lineage>
        <taxon>Bacteria</taxon>
        <taxon>Pseudomonadati</taxon>
        <taxon>Verrucomicrobiota</taxon>
        <taxon>Opitutia</taxon>
        <taxon>Opitutales</taxon>
        <taxon>Opitutaceae</taxon>
        <taxon>Horticoccus</taxon>
    </lineage>
</organism>
<dbReference type="AlphaFoldDB" id="A0A8F9XKN3"/>
<comment type="cofactor">
    <cofactor evidence="1">
        <name>FMN</name>
        <dbReference type="ChEBI" id="CHEBI:58210"/>
    </cofactor>
</comment>
<keyword evidence="2" id="KW-0285">Flavoprotein</keyword>
<dbReference type="PANTHER" id="PTHR43303">
    <property type="entry name" value="NADPH DEHYDROGENASE C23G7.10C-RELATED"/>
    <property type="match status" value="1"/>
</dbReference>
<keyword evidence="5" id="KW-0560">Oxidoreductase</keyword>
<evidence type="ECO:0000259" key="6">
    <source>
        <dbReference type="Pfam" id="PF00724"/>
    </source>
</evidence>
<dbReference type="GO" id="GO:0003959">
    <property type="term" value="F:NADPH dehydrogenase activity"/>
    <property type="evidence" value="ECO:0007669"/>
    <property type="project" value="InterPro"/>
</dbReference>
<keyword evidence="3" id="KW-0288">FMN</keyword>
<feature type="domain" description="NADH:flavin oxidoreductase/NADH oxidase N-terminal" evidence="6">
    <location>
        <begin position="4"/>
        <end position="339"/>
    </location>
</feature>
<dbReference type="SUPFAM" id="SSF51395">
    <property type="entry name" value="FMN-linked oxidoreductases"/>
    <property type="match status" value="1"/>
</dbReference>
<reference evidence="7" key="1">
    <citation type="submission" date="2021-08" db="EMBL/GenBank/DDBJ databases">
        <title>Genome of a novel bacterium of the phylum Verrucomicrobia, Oleiharenicola sp. KSB-15.</title>
        <authorList>
            <person name="Chung J.-H."/>
            <person name="Ahn J.-H."/>
            <person name="Yoon Y."/>
            <person name="Kim D.-Y."/>
            <person name="An S.-H."/>
            <person name="Park I."/>
            <person name="Yeon J."/>
        </authorList>
    </citation>
    <scope>NUCLEOTIDE SEQUENCE</scope>
    <source>
        <strain evidence="7">KSB-15</strain>
    </source>
</reference>
<dbReference type="InterPro" id="IPR044152">
    <property type="entry name" value="YqjM-like"/>
</dbReference>
<evidence type="ECO:0000256" key="5">
    <source>
        <dbReference type="ARBA" id="ARBA00023002"/>
    </source>
</evidence>
<dbReference type="GO" id="GO:0010181">
    <property type="term" value="F:FMN binding"/>
    <property type="evidence" value="ECO:0007669"/>
    <property type="project" value="InterPro"/>
</dbReference>
<dbReference type="EMBL" id="CP080507">
    <property type="protein sequence ID" value="QYM79868.1"/>
    <property type="molecule type" value="Genomic_DNA"/>
</dbReference>
<dbReference type="KEGG" id="ole:K0B96_04415"/>
<dbReference type="RefSeq" id="WP_220164272.1">
    <property type="nucleotide sequence ID" value="NZ_CP080507.1"/>
</dbReference>